<protein>
    <submittedName>
        <fullName evidence="3">Regulator of nucleoside diphosphate kinase</fullName>
    </submittedName>
</protein>
<evidence type="ECO:0000313" key="3">
    <source>
        <dbReference type="EMBL" id="SEN99596.1"/>
    </source>
</evidence>
<dbReference type="PANTHER" id="PTHR30437">
    <property type="entry name" value="TRANSCRIPTION ELONGATION FACTOR GREA"/>
    <property type="match status" value="1"/>
</dbReference>
<dbReference type="Pfam" id="PF14760">
    <property type="entry name" value="Rnk_N"/>
    <property type="match status" value="1"/>
</dbReference>
<dbReference type="EMBL" id="FOCO01000038">
    <property type="protein sequence ID" value="SEN99596.1"/>
    <property type="molecule type" value="Genomic_DNA"/>
</dbReference>
<proteinExistence type="predicted"/>
<dbReference type="SUPFAM" id="SSF54534">
    <property type="entry name" value="FKBP-like"/>
    <property type="match status" value="1"/>
</dbReference>
<name>A0A1H8L437_9RHOB</name>
<feature type="domain" description="Regulator of nucleoside diphosphate kinase N-terminal" evidence="2">
    <location>
        <begin position="16"/>
        <end position="56"/>
    </location>
</feature>
<dbReference type="GO" id="GO:0016301">
    <property type="term" value="F:kinase activity"/>
    <property type="evidence" value="ECO:0007669"/>
    <property type="project" value="UniProtKB-KW"/>
</dbReference>
<evidence type="ECO:0000313" key="4">
    <source>
        <dbReference type="Proteomes" id="UP000183002"/>
    </source>
</evidence>
<dbReference type="GO" id="GO:0032784">
    <property type="term" value="P:regulation of DNA-templated transcription elongation"/>
    <property type="evidence" value="ECO:0007669"/>
    <property type="project" value="InterPro"/>
</dbReference>
<dbReference type="AlphaFoldDB" id="A0A1H8L437"/>
<dbReference type="InterPro" id="IPR029462">
    <property type="entry name" value="Rnk_N"/>
</dbReference>
<dbReference type="GO" id="GO:0003677">
    <property type="term" value="F:DNA binding"/>
    <property type="evidence" value="ECO:0007669"/>
    <property type="project" value="InterPro"/>
</dbReference>
<keyword evidence="3" id="KW-0418">Kinase</keyword>
<dbReference type="GO" id="GO:0006354">
    <property type="term" value="P:DNA-templated transcription elongation"/>
    <property type="evidence" value="ECO:0007669"/>
    <property type="project" value="TreeGrafter"/>
</dbReference>
<dbReference type="NCBIfam" id="NF004396">
    <property type="entry name" value="PRK05753.1"/>
    <property type="match status" value="1"/>
</dbReference>
<dbReference type="InterPro" id="IPR036953">
    <property type="entry name" value="GreA/GreB_C_sf"/>
</dbReference>
<organism evidence="3 4">
    <name type="scientific">Pseudorhodobacter antarcticus</name>
    <dbReference type="NCBI Taxonomy" id="1077947"/>
    <lineage>
        <taxon>Bacteria</taxon>
        <taxon>Pseudomonadati</taxon>
        <taxon>Pseudomonadota</taxon>
        <taxon>Alphaproteobacteria</taxon>
        <taxon>Rhodobacterales</taxon>
        <taxon>Paracoccaceae</taxon>
        <taxon>Pseudorhodobacter</taxon>
    </lineage>
</organism>
<dbReference type="STRING" id="1077947.SAMN05216227_10385"/>
<dbReference type="InterPro" id="IPR001437">
    <property type="entry name" value="Tscrpt_elong_fac_GreA/B_C"/>
</dbReference>
<keyword evidence="4" id="KW-1185">Reference proteome</keyword>
<dbReference type="Pfam" id="PF01272">
    <property type="entry name" value="GreA_GreB"/>
    <property type="match status" value="1"/>
</dbReference>
<dbReference type="Gene3D" id="1.10.286.20">
    <property type="match status" value="1"/>
</dbReference>
<evidence type="ECO:0000259" key="1">
    <source>
        <dbReference type="Pfam" id="PF01272"/>
    </source>
</evidence>
<sequence>MTLQMTNAKKPQTRAPKIVINEEELAHIEALAEGAMLRNPALADRLLEELGRARIVKPNKMPGDVVSIGSTVTYRDEATGQNKTVTLVYPEHADIMHQRISLMTPIGVALLGLSEGAAFYWDTRDNQRRLLTIIAVAQPSDTKIGGAL</sequence>
<dbReference type="Gene3D" id="3.10.50.30">
    <property type="entry name" value="Transcription elongation factor, GreA/GreB, C-terminal domain"/>
    <property type="match status" value="1"/>
</dbReference>
<dbReference type="InterPro" id="IPR023459">
    <property type="entry name" value="Tscrpt_elong_fac_GreA/B_fam"/>
</dbReference>
<accession>A0A1H8L437</accession>
<evidence type="ECO:0000259" key="2">
    <source>
        <dbReference type="Pfam" id="PF14760"/>
    </source>
</evidence>
<gene>
    <name evidence="3" type="ORF">SAMN05216227_10385</name>
</gene>
<dbReference type="PANTHER" id="PTHR30437:SF5">
    <property type="entry name" value="REGULATOR OF NUCLEOSIDE DIPHOSPHATE KINASE"/>
    <property type="match status" value="1"/>
</dbReference>
<reference evidence="3 4" key="1">
    <citation type="submission" date="2016-10" db="EMBL/GenBank/DDBJ databases">
        <authorList>
            <person name="de Groot N.N."/>
        </authorList>
    </citation>
    <scope>NUCLEOTIDE SEQUENCE [LARGE SCALE GENOMIC DNA]</scope>
    <source>
        <strain evidence="3 4">CGMCC 1.10836</strain>
    </source>
</reference>
<dbReference type="Proteomes" id="UP000183002">
    <property type="component" value="Unassembled WGS sequence"/>
</dbReference>
<dbReference type="GO" id="GO:0070063">
    <property type="term" value="F:RNA polymerase binding"/>
    <property type="evidence" value="ECO:0007669"/>
    <property type="project" value="InterPro"/>
</dbReference>
<keyword evidence="3" id="KW-0808">Transferase</keyword>
<feature type="domain" description="Transcription elongation factor GreA/GreB C-terminal" evidence="1">
    <location>
        <begin position="62"/>
        <end position="137"/>
    </location>
</feature>